<evidence type="ECO:0000256" key="1">
    <source>
        <dbReference type="SAM" id="MobiDB-lite"/>
    </source>
</evidence>
<dbReference type="RefSeq" id="WP_085009489.1">
    <property type="nucleotide sequence ID" value="NZ_NAAD01000003.1"/>
</dbReference>
<dbReference type="CDD" id="cd08168">
    <property type="entry name" value="Cytochrom_C3"/>
    <property type="match status" value="1"/>
</dbReference>
<dbReference type="SUPFAM" id="SSF48695">
    <property type="entry name" value="Multiheme cytochromes"/>
    <property type="match status" value="4"/>
</dbReference>
<accession>A0A1X0YBI0</accession>
<dbReference type="Proteomes" id="UP000193136">
    <property type="component" value="Unassembled WGS sequence"/>
</dbReference>
<feature type="region of interest" description="Disordered" evidence="1">
    <location>
        <begin position="302"/>
        <end position="325"/>
    </location>
</feature>
<gene>
    <name evidence="3" type="ORF">B5V00_04100</name>
</gene>
<protein>
    <submittedName>
        <fullName evidence="3">Uncharacterized protein</fullName>
    </submittedName>
</protein>
<feature type="region of interest" description="Disordered" evidence="1">
    <location>
        <begin position="149"/>
        <end position="191"/>
    </location>
</feature>
<evidence type="ECO:0000313" key="3">
    <source>
        <dbReference type="EMBL" id="ORJ62476.1"/>
    </source>
</evidence>
<dbReference type="OrthoDB" id="9810317at2"/>
<dbReference type="EMBL" id="NAAD01000003">
    <property type="protein sequence ID" value="ORJ62476.1"/>
    <property type="molecule type" value="Genomic_DNA"/>
</dbReference>
<comment type="caution">
    <text evidence="3">The sequence shown here is derived from an EMBL/GenBank/DDBJ whole genome shotgun (WGS) entry which is preliminary data.</text>
</comment>
<feature type="region of interest" description="Disordered" evidence="1">
    <location>
        <begin position="1248"/>
        <end position="1317"/>
    </location>
</feature>
<organism evidence="3 4">
    <name type="scientific">Geothermobacter hydrogeniphilus</name>
    <dbReference type="NCBI Taxonomy" id="1969733"/>
    <lineage>
        <taxon>Bacteria</taxon>
        <taxon>Pseudomonadati</taxon>
        <taxon>Thermodesulfobacteriota</taxon>
        <taxon>Desulfuromonadia</taxon>
        <taxon>Desulfuromonadales</taxon>
        <taxon>Geothermobacteraceae</taxon>
        <taxon>Geothermobacter</taxon>
    </lineage>
</organism>
<reference evidence="3 4" key="1">
    <citation type="submission" date="2017-03" db="EMBL/GenBank/DDBJ databases">
        <title>Genome sequence of Geothermobacter sp. EPR-M, Deep-Sea Iron Reducer.</title>
        <authorList>
            <person name="Tully B."/>
            <person name="Savalia P."/>
            <person name="Abuyen K."/>
            <person name="Baughan C."/>
            <person name="Romero E."/>
            <person name="Ronkowski C."/>
            <person name="Torres B."/>
            <person name="Tremblay J."/>
            <person name="Trujillo A."/>
            <person name="Tyler M."/>
            <person name="Perez-Rodriguez I."/>
            <person name="Amend J."/>
        </authorList>
    </citation>
    <scope>NUCLEOTIDE SEQUENCE [LARGE SCALE GENOMIC DNA]</scope>
    <source>
        <strain evidence="3 4">EPR-M</strain>
    </source>
</reference>
<dbReference type="PROSITE" id="PS51257">
    <property type="entry name" value="PROKAR_LIPOPROTEIN"/>
    <property type="match status" value="1"/>
</dbReference>
<dbReference type="STRING" id="1969733.B5V00_04100"/>
<evidence type="ECO:0000256" key="2">
    <source>
        <dbReference type="SAM" id="SignalP"/>
    </source>
</evidence>
<feature type="compositionally biased region" description="Polar residues" evidence="1">
    <location>
        <begin position="1250"/>
        <end position="1280"/>
    </location>
</feature>
<feature type="signal peptide" evidence="2">
    <location>
        <begin position="1"/>
        <end position="28"/>
    </location>
</feature>
<evidence type="ECO:0000313" key="4">
    <source>
        <dbReference type="Proteomes" id="UP000193136"/>
    </source>
</evidence>
<proteinExistence type="predicted"/>
<dbReference type="InterPro" id="IPR036280">
    <property type="entry name" value="Multihaem_cyt_sf"/>
</dbReference>
<feature type="chain" id="PRO_5013321267" evidence="2">
    <location>
        <begin position="29"/>
        <end position="1317"/>
    </location>
</feature>
<sequence length="1317" mass="136747">MMKRFLSILFAISLLGALLYGCSSSSSDAPLLGTAHPDGWVLTHKADYRADPASCTGCHGGNYEGSGSAPACRSCHLGSAPNFSVHPDRWSANGAEPFVEHRHFHNDDKVSWTTCATAECHGATLKGGNGSGPTGPSCFSTSFTNDNAITNGCHPTGPPAPQSHAGGNFSDPANHGPEAKGANQNNNNQLVCRNCHGRPSNTFDGGMVADPNIINNPNGTCSQLACHPAAQAHPTEWQGSGSVPGIDPAYFSSHRTTDQVTRDEACVLCHRVSSGGPGPKPGAPSCFSSNFTNANGTANNCHANGPGVAPHPTDGSYRNPDGPTGHGPDAKANLSFCAGCHATNTAAGSNPRFNVQIGGLLNGCETCHKAGTAHPDSDRWTFNQDGQTRRTHFAAGNVTTACAMCHNVSVGDSGGAAPACTGCHLIQGVFTSLDCTSCHGTPPDGTADLTGSTTPVAHQTTKAGGGNFTDVTGVPQHETCAVCHGARDDGNGRLTVKNSNYALFDRNSATYNQGGDHLDGQIEMNGPAPNTGAAYDPGTVGCAKACHANDNAHQLPNVSGLTIANGDYGAGSGCTSCHQYPPDTSPVLGAPAIVPVTHLFSDNGVKLLANHDDCAVCHGTRDDGTGAHAPAVNYNPSVDHQNGSINININYGYSTTTGGCAQSCHGDNASHRFPVGGGSGNTIVEGDYGQSVAGCNACHGYPPDGNADSTPAAPVSHLFNDSGAALLANHNECQLCHGTKDDGNSAHLPTGDYNVSTDHSSGSININSQLQYVSNPADPTFGGCNNSCHGNDANHRFPNSSGLPITLGNYGGFTCASCHDNGANGAPIVKIGQNLHTSGNCEDCHPGGTRGTLHGAGTPVQPEVVFIPNNPTVGINYSSHGGIYLGGDATSQTTEAEICWGCHDSFNPKISEWGTNSTVNTGLVGYDYGQIYADAGTTTVTSNWVNAWWKSATPDFAYKTGQVSSTHSVNPAVTGPGVDNVAQIRCSYCHDVHDRNQAPGDNVSNAPYLRGTWKGNPYPEDGAPQSGHTYNIYNRYGPVPRGDISNNETGGYQIDQNNGRPNTWSADQFGGLCELCHANTGDPSLNGNGVWDPGEIDTLNEFGDPAQAWVGTNGHSAAVKGGGGTNAADILTAAIRNPSGIGNNKNDSGRPDMGYYSYNGSRGYGFRSLHSNGWQLLPSLDGSTENYAFKDYSWQDLNNNDINTDTGLDTSVHEFTCSKCHNPHASRLPRLMITNCLDTKHNTWDDDFQTIPNTSNGDGASTPSTENIGVTWSNSTSAQNCHRVKDPSFTNAGGDGWNRVTPWGAGGGSAPDNGTIP</sequence>
<keyword evidence="4" id="KW-1185">Reference proteome</keyword>
<dbReference type="Gene3D" id="3.90.10.10">
    <property type="entry name" value="Cytochrome C3"/>
    <property type="match status" value="1"/>
</dbReference>
<name>A0A1X0YBI0_9BACT</name>
<keyword evidence="2" id="KW-0732">Signal</keyword>